<dbReference type="OrthoDB" id="288203at2759"/>
<dbReference type="PROSITE" id="PS50801">
    <property type="entry name" value="STAS"/>
    <property type="match status" value="1"/>
</dbReference>
<dbReference type="Proteomes" id="UP000504606">
    <property type="component" value="Unplaced"/>
</dbReference>
<feature type="transmembrane region" description="Helical" evidence="5">
    <location>
        <begin position="432"/>
        <end position="450"/>
    </location>
</feature>
<keyword evidence="4 5" id="KW-0472">Membrane</keyword>
<evidence type="ECO:0000259" key="6">
    <source>
        <dbReference type="PROSITE" id="PS50801"/>
    </source>
</evidence>
<dbReference type="Gene3D" id="3.30.750.24">
    <property type="entry name" value="STAS domain"/>
    <property type="match status" value="1"/>
</dbReference>
<dbReference type="GO" id="GO:0016020">
    <property type="term" value="C:membrane"/>
    <property type="evidence" value="ECO:0007669"/>
    <property type="project" value="UniProtKB-SubCell"/>
</dbReference>
<dbReference type="GeneID" id="113211911"/>
<feature type="domain" description="STAS" evidence="6">
    <location>
        <begin position="547"/>
        <end position="684"/>
    </location>
</feature>
<feature type="transmembrane region" description="Helical" evidence="5">
    <location>
        <begin position="148"/>
        <end position="167"/>
    </location>
</feature>
<dbReference type="PANTHER" id="PTHR11814">
    <property type="entry name" value="SULFATE TRANSPORTER"/>
    <property type="match status" value="1"/>
</dbReference>
<evidence type="ECO:0000256" key="4">
    <source>
        <dbReference type="ARBA" id="ARBA00023136"/>
    </source>
</evidence>
<feature type="transmembrane region" description="Helical" evidence="5">
    <location>
        <begin position="356"/>
        <end position="376"/>
    </location>
</feature>
<feature type="transmembrane region" description="Helical" evidence="5">
    <location>
        <begin position="198"/>
        <end position="216"/>
    </location>
</feature>
<keyword evidence="3 5" id="KW-1133">Transmembrane helix</keyword>
<organism evidence="7 8">
    <name type="scientific">Frankliniella occidentalis</name>
    <name type="common">Western flower thrips</name>
    <name type="synonym">Euthrips occidentalis</name>
    <dbReference type="NCBI Taxonomy" id="133901"/>
    <lineage>
        <taxon>Eukaryota</taxon>
        <taxon>Metazoa</taxon>
        <taxon>Ecdysozoa</taxon>
        <taxon>Arthropoda</taxon>
        <taxon>Hexapoda</taxon>
        <taxon>Insecta</taxon>
        <taxon>Pterygota</taxon>
        <taxon>Neoptera</taxon>
        <taxon>Paraneoptera</taxon>
        <taxon>Thysanoptera</taxon>
        <taxon>Terebrantia</taxon>
        <taxon>Thripoidea</taxon>
        <taxon>Thripidae</taxon>
        <taxon>Frankliniella</taxon>
    </lineage>
</organism>
<evidence type="ECO:0000256" key="2">
    <source>
        <dbReference type="ARBA" id="ARBA00022692"/>
    </source>
</evidence>
<keyword evidence="7" id="KW-1185">Reference proteome</keyword>
<gene>
    <name evidence="8" type="primary">LOC113211911</name>
</gene>
<name>A0A9C6U5W3_FRAOC</name>
<dbReference type="NCBIfam" id="TIGR00815">
    <property type="entry name" value="sulP"/>
    <property type="match status" value="1"/>
</dbReference>
<accession>A0A9C6U5W3</accession>
<evidence type="ECO:0000256" key="3">
    <source>
        <dbReference type="ARBA" id="ARBA00022989"/>
    </source>
</evidence>
<evidence type="ECO:0000256" key="1">
    <source>
        <dbReference type="ARBA" id="ARBA00004141"/>
    </source>
</evidence>
<feature type="transmembrane region" description="Helical" evidence="5">
    <location>
        <begin position="228"/>
        <end position="250"/>
    </location>
</feature>
<reference evidence="8" key="2">
    <citation type="submission" date="2025-08" db="UniProtKB">
        <authorList>
            <consortium name="RefSeq"/>
        </authorList>
    </citation>
    <scope>IDENTIFICATION</scope>
    <source>
        <tissue evidence="8">Whole organism</tissue>
    </source>
</reference>
<reference evidence="8" key="1">
    <citation type="journal article" date="2018" name="Proc. Natl. Acad. Sci. U.S.A.">
        <title>Phylogenomics and the evolution of hemipteroid insects.</title>
        <authorList>
            <person name="Johnson K.P."/>
            <person name="Dietrich C.H."/>
            <person name="Friedrich F."/>
            <person name="Beutel R.G."/>
            <person name="Wipfler B."/>
            <person name="Peters R.S."/>
            <person name="Allen J.M."/>
            <person name="Petersen M."/>
            <person name="Donath A."/>
            <person name="Walden K.K."/>
            <person name="Kozlov A.M."/>
            <person name="Podsiadlowski L."/>
            <person name="Mayer C."/>
            <person name="Meusemann K."/>
            <person name="Vasilikopoulos A."/>
            <person name="Waterhouse R.M."/>
            <person name="Cameron S.L."/>
            <person name="Weirauch C."/>
            <person name="Swanson D.R."/>
            <person name="Percy D.M."/>
            <person name="Hardy N.B."/>
            <person name="Terry I."/>
            <person name="Liu S."/>
            <person name="Zhou X."/>
            <person name="Misof B."/>
            <person name="Robertson H.M."/>
            <person name="Yoshizawa K."/>
        </authorList>
    </citation>
    <scope>NUCLEOTIDE SEQUENCE</scope>
    <source>
        <tissue evidence="8">Whole organism</tissue>
    </source>
</reference>
<dbReference type="KEGG" id="foc:113211911"/>
<feature type="transmembrane region" description="Helical" evidence="5">
    <location>
        <begin position="115"/>
        <end position="141"/>
    </location>
</feature>
<dbReference type="Pfam" id="PF00916">
    <property type="entry name" value="Sulfate_transp"/>
    <property type="match status" value="1"/>
</dbReference>
<feature type="transmembrane region" description="Helical" evidence="5">
    <location>
        <begin position="270"/>
        <end position="295"/>
    </location>
</feature>
<dbReference type="CDD" id="cd07042">
    <property type="entry name" value="STAS_SulP_like_sulfate_transporter"/>
    <property type="match status" value="1"/>
</dbReference>
<dbReference type="InterPro" id="IPR011547">
    <property type="entry name" value="SLC26A/SulP_dom"/>
</dbReference>
<sequence>MAEGNHKNGFLDEALSLVNGEATSQVPVIIRNASNRINKPSTRSDFDQLYLYSKPKKPGFKKRVVHSSKRCDMKEGLFSLFPITDWLYNYRWKNDTFPDLISGATVAIMHIPHGIAYSMLAGVPPVVGIYMAFFPVLIYALMGTSRHLSIGTFSVVCMMTSKAVLMYSETEKNPNNSNFTLVGISMAENHSSLSPTQVASAVCFVVGFWQVVMGVLKMGVLSVLLSETLVSGFTTGAAIHVITSQISKFFGIKLPRRTGALKIIYSYYDLFFHITEANLVTVGISLATIVILTIWNELVKPRIEKKLPIPIPIELFAVIIGTAVSYLAGFEEFYKVKTIGHVSTGLPLPEIPPLALFPHLLVDGLVICLVAFSINMSMAKILARKAGNYSVVANQELLAGGCANLFGSLFGCVPTAASLSRSMIQLKVGGKTQFASFFSCFILLFVLLFVGPLFQPLPNCVLASIVVVALKGMIMQVKDLYQAWKHSHADALVWLGSFLGVVLLDIDYGLGIGVSLSLLTLVIRGQKPLLRVLGNVPGTQLYLDIKCYQSAVEIPGVRIIQIAGGLHFANNEYFQHKILSLMEGGKHDKALHDNHIGSNPTTIETNNHSKPLCLVLDMVSVSFVDPSSVKGLLSLHKDIQEQGRILCLTNCSWNVYESFNKCSFFKDFPDSYLFSSVHDAVVFISRQSVML</sequence>
<feature type="transmembrane region" description="Helical" evidence="5">
    <location>
        <begin position="457"/>
        <end position="474"/>
    </location>
</feature>
<dbReference type="AlphaFoldDB" id="A0A9C6U5W3"/>
<evidence type="ECO:0000256" key="5">
    <source>
        <dbReference type="SAM" id="Phobius"/>
    </source>
</evidence>
<dbReference type="InterPro" id="IPR036513">
    <property type="entry name" value="STAS_dom_sf"/>
</dbReference>
<dbReference type="RefSeq" id="XP_052126865.1">
    <property type="nucleotide sequence ID" value="XM_052270905.1"/>
</dbReference>
<dbReference type="InterPro" id="IPR001902">
    <property type="entry name" value="SLC26A/SulP_fam"/>
</dbReference>
<evidence type="ECO:0000313" key="8">
    <source>
        <dbReference type="RefSeq" id="XP_052126865.1"/>
    </source>
</evidence>
<dbReference type="SUPFAM" id="SSF52091">
    <property type="entry name" value="SpoIIaa-like"/>
    <property type="match status" value="1"/>
</dbReference>
<keyword evidence="2 5" id="KW-0812">Transmembrane</keyword>
<feature type="transmembrane region" description="Helical" evidence="5">
    <location>
        <begin position="397"/>
        <end position="420"/>
    </location>
</feature>
<dbReference type="Pfam" id="PF01740">
    <property type="entry name" value="STAS"/>
    <property type="match status" value="1"/>
</dbReference>
<dbReference type="GO" id="GO:0055085">
    <property type="term" value="P:transmembrane transport"/>
    <property type="evidence" value="ECO:0007669"/>
    <property type="project" value="InterPro"/>
</dbReference>
<proteinExistence type="predicted"/>
<comment type="subcellular location">
    <subcellularLocation>
        <location evidence="1">Membrane</location>
        <topology evidence="1">Multi-pass membrane protein</topology>
    </subcellularLocation>
</comment>
<protein>
    <submittedName>
        <fullName evidence="8">Prestin</fullName>
    </submittedName>
</protein>
<feature type="transmembrane region" description="Helical" evidence="5">
    <location>
        <begin position="494"/>
        <end position="523"/>
    </location>
</feature>
<evidence type="ECO:0000313" key="7">
    <source>
        <dbReference type="Proteomes" id="UP000504606"/>
    </source>
</evidence>
<dbReference type="InterPro" id="IPR002645">
    <property type="entry name" value="STAS_dom"/>
</dbReference>
<feature type="transmembrane region" description="Helical" evidence="5">
    <location>
        <begin position="307"/>
        <end position="328"/>
    </location>
</feature>